<dbReference type="Gene3D" id="1.10.150.690">
    <property type="entry name" value="DUF2063"/>
    <property type="match status" value="1"/>
</dbReference>
<organism evidence="2 3">
    <name type="scientific">Citrobacter portucalensis</name>
    <dbReference type="NCBI Taxonomy" id="1639133"/>
    <lineage>
        <taxon>Bacteria</taxon>
        <taxon>Pseudomonadati</taxon>
        <taxon>Pseudomonadota</taxon>
        <taxon>Gammaproteobacteria</taxon>
        <taxon>Enterobacterales</taxon>
        <taxon>Enterobacteriaceae</taxon>
        <taxon>Citrobacter</taxon>
        <taxon>Citrobacter freundii complex</taxon>
    </lineage>
</organism>
<dbReference type="RefSeq" id="WP_267448167.1">
    <property type="nucleotide sequence ID" value="NZ_JANDBG010000002.1"/>
</dbReference>
<dbReference type="Proteomes" id="UP001207430">
    <property type="component" value="Unassembled WGS sequence"/>
</dbReference>
<gene>
    <name evidence="2" type="ORF">NLN86_02005</name>
</gene>
<dbReference type="InterPro" id="IPR044922">
    <property type="entry name" value="DUF2063_N_sf"/>
</dbReference>
<accession>A0AAW5W6L6</accession>
<evidence type="ECO:0000259" key="1">
    <source>
        <dbReference type="Pfam" id="PF09836"/>
    </source>
</evidence>
<protein>
    <submittedName>
        <fullName evidence="2">DNA-binding domain-containing protein</fullName>
    </submittedName>
</protein>
<dbReference type="AlphaFoldDB" id="A0AAW5W6L6"/>
<comment type="caution">
    <text evidence="2">The sequence shown here is derived from an EMBL/GenBank/DDBJ whole genome shotgun (WGS) entry which is preliminary data.</text>
</comment>
<dbReference type="EMBL" id="JANDBG010000002">
    <property type="protein sequence ID" value="MCX9000434.1"/>
    <property type="molecule type" value="Genomic_DNA"/>
</dbReference>
<reference evidence="2" key="1">
    <citation type="submission" date="2022-07" db="EMBL/GenBank/DDBJ databases">
        <title>Genome Sequence of Citrobacter portucalensis from Edible Snails.</title>
        <authorList>
            <person name="Okafor A.C."/>
            <person name="Ogbo F.C."/>
            <person name="Ruppitsch W."/>
            <person name="Allerberger F."/>
        </authorList>
    </citation>
    <scope>NUCLEOTIDE SEQUENCE</scope>
    <source>
        <strain evidence="2">Igbk 7</strain>
    </source>
</reference>
<feature type="domain" description="Putative DNA-binding" evidence="1">
    <location>
        <begin position="14"/>
        <end position="96"/>
    </location>
</feature>
<dbReference type="Pfam" id="PF09836">
    <property type="entry name" value="DUF2063"/>
    <property type="match status" value="1"/>
</dbReference>
<evidence type="ECO:0000313" key="3">
    <source>
        <dbReference type="Proteomes" id="UP001207430"/>
    </source>
</evidence>
<evidence type="ECO:0000313" key="2">
    <source>
        <dbReference type="EMBL" id="MCX9000434.1"/>
    </source>
</evidence>
<name>A0AAW5W6L6_9ENTR</name>
<keyword evidence="2" id="KW-0238">DNA-binding</keyword>
<sequence>MATNTVVPALLVEMEAEFSAQLRARTPIGGTCSSGMSLYRKIIRDNIGGVLRSVFPLFCRCLNEAEIRELVEVYLSRHSASQPEFHQVATELLLFMSQHYPISPHDLALLEYEWLMYAVEIDDSNVPFPQKISLPLGKAAEVDVACNPTLKMVALPFLIQEGEPCYEDGEQLNYYALYRKHNNTLYQKQLSQLDVQLLSAIHEQIISAEQMLNNAALSLADISLRSWLETNNNDEILSLKYIG</sequence>
<dbReference type="InterPro" id="IPR018640">
    <property type="entry name" value="DUF2063"/>
</dbReference>
<dbReference type="GO" id="GO:0003677">
    <property type="term" value="F:DNA binding"/>
    <property type="evidence" value="ECO:0007669"/>
    <property type="project" value="UniProtKB-KW"/>
</dbReference>
<proteinExistence type="predicted"/>